<dbReference type="AlphaFoldDB" id="A0A2I0ACC5"/>
<organism evidence="2 3">
    <name type="scientific">Apostasia shenzhenica</name>
    <dbReference type="NCBI Taxonomy" id="1088818"/>
    <lineage>
        <taxon>Eukaryota</taxon>
        <taxon>Viridiplantae</taxon>
        <taxon>Streptophyta</taxon>
        <taxon>Embryophyta</taxon>
        <taxon>Tracheophyta</taxon>
        <taxon>Spermatophyta</taxon>
        <taxon>Magnoliopsida</taxon>
        <taxon>Liliopsida</taxon>
        <taxon>Asparagales</taxon>
        <taxon>Orchidaceae</taxon>
        <taxon>Apostasioideae</taxon>
        <taxon>Apostasia</taxon>
    </lineage>
</organism>
<protein>
    <submittedName>
        <fullName evidence="2">Uncharacterized protein</fullName>
    </submittedName>
</protein>
<sequence length="84" mass="9497">MENYITEEYIIARRRERSEAMRRQAEMLQARSAGAGRDGGGEAAEALERKRWRSRDLPQGKEKKYCGHGGKSCGEEGVFDCFAP</sequence>
<evidence type="ECO:0000313" key="3">
    <source>
        <dbReference type="Proteomes" id="UP000236161"/>
    </source>
</evidence>
<name>A0A2I0ACC5_9ASPA</name>
<feature type="region of interest" description="Disordered" evidence="1">
    <location>
        <begin position="20"/>
        <end position="68"/>
    </location>
</feature>
<feature type="compositionally biased region" description="Basic and acidic residues" evidence="1">
    <location>
        <begin position="46"/>
        <end position="65"/>
    </location>
</feature>
<evidence type="ECO:0000256" key="1">
    <source>
        <dbReference type="SAM" id="MobiDB-lite"/>
    </source>
</evidence>
<dbReference type="EMBL" id="KZ451999">
    <property type="protein sequence ID" value="PKA53207.1"/>
    <property type="molecule type" value="Genomic_DNA"/>
</dbReference>
<proteinExistence type="predicted"/>
<gene>
    <name evidence="2" type="ORF">AXF42_Ash009937</name>
</gene>
<evidence type="ECO:0000313" key="2">
    <source>
        <dbReference type="EMBL" id="PKA53207.1"/>
    </source>
</evidence>
<reference evidence="2 3" key="1">
    <citation type="journal article" date="2017" name="Nature">
        <title>The Apostasia genome and the evolution of orchids.</title>
        <authorList>
            <person name="Zhang G.Q."/>
            <person name="Liu K.W."/>
            <person name="Li Z."/>
            <person name="Lohaus R."/>
            <person name="Hsiao Y.Y."/>
            <person name="Niu S.C."/>
            <person name="Wang J.Y."/>
            <person name="Lin Y.C."/>
            <person name="Xu Q."/>
            <person name="Chen L.J."/>
            <person name="Yoshida K."/>
            <person name="Fujiwara S."/>
            <person name="Wang Z.W."/>
            <person name="Zhang Y.Q."/>
            <person name="Mitsuda N."/>
            <person name="Wang M."/>
            <person name="Liu G.H."/>
            <person name="Pecoraro L."/>
            <person name="Huang H.X."/>
            <person name="Xiao X.J."/>
            <person name="Lin M."/>
            <person name="Wu X.Y."/>
            <person name="Wu W.L."/>
            <person name="Chen Y.Y."/>
            <person name="Chang S.B."/>
            <person name="Sakamoto S."/>
            <person name="Ohme-Takagi M."/>
            <person name="Yagi M."/>
            <person name="Zeng S.J."/>
            <person name="Shen C.Y."/>
            <person name="Yeh C.M."/>
            <person name="Luo Y.B."/>
            <person name="Tsai W.C."/>
            <person name="Van de Peer Y."/>
            <person name="Liu Z.J."/>
        </authorList>
    </citation>
    <scope>NUCLEOTIDE SEQUENCE [LARGE SCALE GENOMIC DNA]</scope>
    <source>
        <strain evidence="3">cv. Shenzhen</strain>
        <tissue evidence="2">Stem</tissue>
    </source>
</reference>
<accession>A0A2I0ACC5</accession>
<keyword evidence="3" id="KW-1185">Reference proteome</keyword>
<dbReference type="Proteomes" id="UP000236161">
    <property type="component" value="Unassembled WGS sequence"/>
</dbReference>